<comment type="caution">
    <text evidence="1">The sequence shown here is derived from an EMBL/GenBank/DDBJ whole genome shotgun (WGS) entry which is preliminary data.</text>
</comment>
<dbReference type="InterPro" id="IPR011727">
    <property type="entry name" value="CHP02117"/>
</dbReference>
<reference evidence="1 2" key="1">
    <citation type="submission" date="2019-04" db="EMBL/GenBank/DDBJ databases">
        <authorList>
            <person name="Yang Y."/>
            <person name="Wei D."/>
        </authorList>
    </citation>
    <scope>NUCLEOTIDE SEQUENCE [LARGE SCALE GENOMIC DNA]</scope>
    <source>
        <strain evidence="1 2">L-1-4w-11</strain>
    </source>
</reference>
<dbReference type="Pfam" id="PF09601">
    <property type="entry name" value="DUF2459"/>
    <property type="match status" value="1"/>
</dbReference>
<sequence>MTRKRIESIVARRWRDWLLLAALIVALTVYAYVVAGAIGARIGVNEARTPPVRGTAIFVEDNGIHTSIVVPKAALDPDWRARFAASDLADPRFADHPSLAFSWGDRAFFLETPRWADLRPATVVRAAIGSDDTVLHVEHVAPPVADARVRRIVLAPDELARLTAYLEASLAEGPAARGYGAHDAFYPARGHYNARVTCNEWTARGLRQAGVPMGSWTPMSMHVMRWL</sequence>
<evidence type="ECO:0000313" key="2">
    <source>
        <dbReference type="Proteomes" id="UP000309138"/>
    </source>
</evidence>
<dbReference type="Proteomes" id="UP000309138">
    <property type="component" value="Unassembled WGS sequence"/>
</dbReference>
<accession>A0A4U1L8R8</accession>
<organism evidence="1 2">
    <name type="scientific">Sphingomonas baiyangensis</name>
    <dbReference type="NCBI Taxonomy" id="2572576"/>
    <lineage>
        <taxon>Bacteria</taxon>
        <taxon>Pseudomonadati</taxon>
        <taxon>Pseudomonadota</taxon>
        <taxon>Alphaproteobacteria</taxon>
        <taxon>Sphingomonadales</taxon>
        <taxon>Sphingomonadaceae</taxon>
        <taxon>Sphingomonas</taxon>
    </lineage>
</organism>
<dbReference type="NCBIfam" id="TIGR02117">
    <property type="entry name" value="chp_urease_rgn"/>
    <property type="match status" value="1"/>
</dbReference>
<dbReference type="AlphaFoldDB" id="A0A4U1L8R8"/>
<keyword evidence="2" id="KW-1185">Reference proteome</keyword>
<protein>
    <submittedName>
        <fullName evidence="1">TIGR02117 family protein</fullName>
    </submittedName>
</protein>
<proteinExistence type="predicted"/>
<name>A0A4U1L8R8_9SPHN</name>
<dbReference type="EMBL" id="SWKR01000001">
    <property type="protein sequence ID" value="TKD53382.1"/>
    <property type="molecule type" value="Genomic_DNA"/>
</dbReference>
<dbReference type="OrthoDB" id="211174at2"/>
<gene>
    <name evidence="1" type="ORF">FBR43_02215</name>
</gene>
<evidence type="ECO:0000313" key="1">
    <source>
        <dbReference type="EMBL" id="TKD53382.1"/>
    </source>
</evidence>